<protein>
    <recommendedName>
        <fullName evidence="4">FUSC family protein</fullName>
    </recommendedName>
</protein>
<dbReference type="Proteomes" id="UP001501758">
    <property type="component" value="Unassembled WGS sequence"/>
</dbReference>
<dbReference type="RefSeq" id="WP_299603261.1">
    <property type="nucleotide sequence ID" value="NZ_BAAAGE010000001.1"/>
</dbReference>
<proteinExistence type="predicted"/>
<keyword evidence="1" id="KW-0812">Transmembrane</keyword>
<organism evidence="2 3">
    <name type="scientific">Aquimarina litoralis</name>
    <dbReference type="NCBI Taxonomy" id="584605"/>
    <lineage>
        <taxon>Bacteria</taxon>
        <taxon>Pseudomonadati</taxon>
        <taxon>Bacteroidota</taxon>
        <taxon>Flavobacteriia</taxon>
        <taxon>Flavobacteriales</taxon>
        <taxon>Flavobacteriaceae</taxon>
        <taxon>Aquimarina</taxon>
    </lineage>
</organism>
<feature type="transmembrane region" description="Helical" evidence="1">
    <location>
        <begin position="52"/>
        <end position="69"/>
    </location>
</feature>
<accession>A0ABN1IMZ4</accession>
<evidence type="ECO:0000313" key="2">
    <source>
        <dbReference type="EMBL" id="GAA0717692.1"/>
    </source>
</evidence>
<reference evidence="2 3" key="1">
    <citation type="journal article" date="2019" name="Int. J. Syst. Evol. Microbiol.">
        <title>The Global Catalogue of Microorganisms (GCM) 10K type strain sequencing project: providing services to taxonomists for standard genome sequencing and annotation.</title>
        <authorList>
            <consortium name="The Broad Institute Genomics Platform"/>
            <consortium name="The Broad Institute Genome Sequencing Center for Infectious Disease"/>
            <person name="Wu L."/>
            <person name="Ma J."/>
        </authorList>
    </citation>
    <scope>NUCLEOTIDE SEQUENCE [LARGE SCALE GENOMIC DNA]</scope>
    <source>
        <strain evidence="2 3">JCM 15974</strain>
    </source>
</reference>
<keyword evidence="1" id="KW-0472">Membrane</keyword>
<evidence type="ECO:0000313" key="3">
    <source>
        <dbReference type="Proteomes" id="UP001501758"/>
    </source>
</evidence>
<evidence type="ECO:0008006" key="4">
    <source>
        <dbReference type="Google" id="ProtNLM"/>
    </source>
</evidence>
<keyword evidence="3" id="KW-1185">Reference proteome</keyword>
<comment type="caution">
    <text evidence="2">The sequence shown here is derived from an EMBL/GenBank/DDBJ whole genome shotgun (WGS) entry which is preliminary data.</text>
</comment>
<gene>
    <name evidence="2" type="ORF">GCM10009430_14920</name>
</gene>
<dbReference type="EMBL" id="BAAAGE010000001">
    <property type="protein sequence ID" value="GAA0717692.1"/>
    <property type="molecule type" value="Genomic_DNA"/>
</dbReference>
<feature type="transmembrane region" description="Helical" evidence="1">
    <location>
        <begin position="26"/>
        <end position="46"/>
    </location>
</feature>
<name>A0ABN1IMZ4_9FLAO</name>
<sequence>MTKTELSKLTDEELLIEKKKLKNSKIFHALLIGFMAGIFVVGIVGWSLAKKPLGLIPMFILAFLIYRIIKNSKNNKELEEILKERKLN</sequence>
<evidence type="ECO:0000256" key="1">
    <source>
        <dbReference type="SAM" id="Phobius"/>
    </source>
</evidence>
<keyword evidence="1" id="KW-1133">Transmembrane helix</keyword>